<evidence type="ECO:0000256" key="1">
    <source>
        <dbReference type="SAM" id="Coils"/>
    </source>
</evidence>
<reference evidence="4" key="1">
    <citation type="submission" date="2022-05" db="EMBL/GenBank/DDBJ databases">
        <title>The Musa troglodytarum L. genome provides insights into the mechanism of non-climacteric behaviour and enrichment of carotenoids.</title>
        <authorList>
            <person name="Wang J."/>
        </authorList>
    </citation>
    <scope>NUCLEOTIDE SEQUENCE</scope>
    <source>
        <tissue evidence="4">Leaf</tissue>
    </source>
</reference>
<evidence type="ECO:0000259" key="3">
    <source>
        <dbReference type="Pfam" id="PF10536"/>
    </source>
</evidence>
<keyword evidence="4" id="KW-0032">Aminotransferase</keyword>
<feature type="domain" description="Aminotransferase-like plant mobile" evidence="3">
    <location>
        <begin position="255"/>
        <end position="612"/>
    </location>
</feature>
<evidence type="ECO:0000313" key="5">
    <source>
        <dbReference type="Proteomes" id="UP001055439"/>
    </source>
</evidence>
<dbReference type="PANTHER" id="PTHR46033:SF80">
    <property type="entry name" value="PROTEIN MAIN-LIKE 2-LIKE"/>
    <property type="match status" value="1"/>
</dbReference>
<feature type="compositionally biased region" description="Basic and acidic residues" evidence="2">
    <location>
        <begin position="703"/>
        <end position="713"/>
    </location>
</feature>
<feature type="coiled-coil region" evidence="1">
    <location>
        <begin position="956"/>
        <end position="983"/>
    </location>
</feature>
<dbReference type="Pfam" id="PF10536">
    <property type="entry name" value="PMD"/>
    <property type="match status" value="1"/>
</dbReference>
<sequence>MHVGLELPGIIVEAEKRGTSFDKLLTIPEQDDWVYTDGRSTSCAAFILEIYKAAGLFHPIASSIRIKDAYTLDFFESNMSRLPEWCNKDDDPGEAPVSWLLLGKDPHSNKAPVSSPFLSYGRRFPARSSFLRSPLSPVTISHFSSSASPLVSPRLAPFHRSQAAMEGEGEEAHLVEEREVEMVAFTGPRKPIYRKGWFLTPLGVPFFPRRRKRPSFVDLDDSMVVFNGWASVSPKWNQWVDKLRPIYGGLWKKVGMFDAIHASTYRIRRDSSSILAISAFWCGDTSTFMFPWAEVTVTLEDVMILGGFPVAGEPIRGPLRGELNEIEVQMTAERKSFSRSPSKRANHNLWMMRYMEGEGDELEHIAFLALWLSRFVFPAHSFKTVTQSVLPVAIRLARGARIALAPAVLASLYRDLGKVTDYLADRGRQKVSSLVVWAPFNLLQMWIWEHFVALRPAGLNEVNDGEPRAARWHNVRKKLKLALLRSVLESPDEFQWRPYTVGLRNWHKPCFYMDKGLWIQSVETPDVELKSFAQFLRKSELVGLDCIEQYSPHRVAMQFGLDQDIPGSVVRTNSTWEAAWETYDISRKNIVFYIPPQLFESDVTLQYSVWWKQKIRPPATGMISSMEQPNSPLKSVKVIAGKVRGVKKMKSVQVLTFGKKRTVQECYDSDTTLSHWFACNDNQESRENKCIKTQKHSLTSSEKQMRPIREQKSNKMPKLSQKFPKDIKQNSSTQWQKSKRKQAKEGSSADPLDEEKQLKRRTAGEYACEQMLIKNSREALQHAQSEFSIELTEVTKQEENSTKGKQSKIHVKFKKLKHENTEGKEGEGLTEVTEIEDVRKIYLKEENSQEKEVEGKNAGERQVKSLNNENAEDEEHKTFVDKVDNENVGEMQIKMLKKQNSADKNDKAIIRNVYRDSGDSLFDQILKMVPEKTLPLEQEEKLKQRRGMKFSPKAEESVHEMEIKELKKEIAAIEARVMALESLAEATACLDATAYKTGDSTLVDGKACRLTSAGLIIDCLGLPDT</sequence>
<dbReference type="EMBL" id="CP097508">
    <property type="protein sequence ID" value="URE13608.1"/>
    <property type="molecule type" value="Genomic_DNA"/>
</dbReference>
<dbReference type="AlphaFoldDB" id="A0A9E7GM01"/>
<feature type="compositionally biased region" description="Basic and acidic residues" evidence="2">
    <location>
        <begin position="846"/>
        <end position="863"/>
    </location>
</feature>
<dbReference type="GO" id="GO:0008483">
    <property type="term" value="F:transaminase activity"/>
    <property type="evidence" value="ECO:0007669"/>
    <property type="project" value="UniProtKB-KW"/>
</dbReference>
<dbReference type="InterPro" id="IPR044824">
    <property type="entry name" value="MAIN-like"/>
</dbReference>
<dbReference type="GO" id="GO:0010073">
    <property type="term" value="P:meristem maintenance"/>
    <property type="evidence" value="ECO:0007669"/>
    <property type="project" value="InterPro"/>
</dbReference>
<gene>
    <name evidence="4" type="ORF">MUK42_22509</name>
</gene>
<feature type="region of interest" description="Disordered" evidence="2">
    <location>
        <begin position="846"/>
        <end position="876"/>
    </location>
</feature>
<feature type="region of interest" description="Disordered" evidence="2">
    <location>
        <begin position="692"/>
        <end position="758"/>
    </location>
</feature>
<organism evidence="4 5">
    <name type="scientific">Musa troglodytarum</name>
    <name type="common">fe'i banana</name>
    <dbReference type="NCBI Taxonomy" id="320322"/>
    <lineage>
        <taxon>Eukaryota</taxon>
        <taxon>Viridiplantae</taxon>
        <taxon>Streptophyta</taxon>
        <taxon>Embryophyta</taxon>
        <taxon>Tracheophyta</taxon>
        <taxon>Spermatophyta</taxon>
        <taxon>Magnoliopsida</taxon>
        <taxon>Liliopsida</taxon>
        <taxon>Zingiberales</taxon>
        <taxon>Musaceae</taxon>
        <taxon>Musa</taxon>
    </lineage>
</organism>
<dbReference type="Proteomes" id="UP001055439">
    <property type="component" value="Chromosome 6"/>
</dbReference>
<dbReference type="InterPro" id="IPR019557">
    <property type="entry name" value="AminoTfrase-like_pln_mobile"/>
</dbReference>
<keyword evidence="1" id="KW-0175">Coiled coil</keyword>
<dbReference type="PANTHER" id="PTHR46033">
    <property type="entry name" value="PROTEIN MAIN-LIKE 2"/>
    <property type="match status" value="1"/>
</dbReference>
<keyword evidence="5" id="KW-1185">Reference proteome</keyword>
<name>A0A9E7GM01_9LILI</name>
<evidence type="ECO:0000313" key="4">
    <source>
        <dbReference type="EMBL" id="URE13608.1"/>
    </source>
</evidence>
<protein>
    <submittedName>
        <fullName evidence="4">Aminotransferase-like, plant mobile domain family protein</fullName>
    </submittedName>
</protein>
<dbReference type="OrthoDB" id="1572276at2759"/>
<evidence type="ECO:0000256" key="2">
    <source>
        <dbReference type="SAM" id="MobiDB-lite"/>
    </source>
</evidence>
<proteinExistence type="predicted"/>
<dbReference type="EMBL" id="CP097508">
    <property type="protein sequence ID" value="URE13607.1"/>
    <property type="molecule type" value="Genomic_DNA"/>
</dbReference>
<accession>A0A9E7GM01</accession>
<keyword evidence="4" id="KW-0808">Transferase</keyword>